<dbReference type="PANTHER" id="PTHR31920:SF135">
    <property type="entry name" value="B3 DOMAIN-CONTAINING PROTEIN OS03G0621600-RELATED"/>
    <property type="match status" value="1"/>
</dbReference>
<dbReference type="GO" id="GO:0003677">
    <property type="term" value="F:DNA binding"/>
    <property type="evidence" value="ECO:0007669"/>
    <property type="project" value="UniProtKB-KW"/>
</dbReference>
<sequence length="251" mass="28608">MELEERPSFFKVLVDGFSQQLRIPRAFVKNFNGRVPRMCGLRGPCGNLWAVNLKEIKDRVVFHNGWQSFAKHHFLEVGDFLTFTKDDGSIFDVIIYDKSYCEKNVEAAKSRIGNVVDRTINNHIILGKRPALDLVEETSIGSISFNSENPFFTTIFTRYTRYDLRIPSKVVIAAGLMNNKTIMLQDPTGRSWSIKLNETPRGQMRMEGWCNVCKENQISFGDTLVIEVVNHSVLQLHVYKVGAALDVETQS</sequence>
<organism evidence="7 8">
    <name type="scientific">Rosa chinensis</name>
    <name type="common">China rose</name>
    <dbReference type="NCBI Taxonomy" id="74649"/>
    <lineage>
        <taxon>Eukaryota</taxon>
        <taxon>Viridiplantae</taxon>
        <taxon>Streptophyta</taxon>
        <taxon>Embryophyta</taxon>
        <taxon>Tracheophyta</taxon>
        <taxon>Spermatophyta</taxon>
        <taxon>Magnoliopsida</taxon>
        <taxon>eudicotyledons</taxon>
        <taxon>Gunneridae</taxon>
        <taxon>Pentapetalae</taxon>
        <taxon>rosids</taxon>
        <taxon>fabids</taxon>
        <taxon>Rosales</taxon>
        <taxon>Rosaceae</taxon>
        <taxon>Rosoideae</taxon>
        <taxon>Rosoideae incertae sedis</taxon>
        <taxon>Rosa</taxon>
    </lineage>
</organism>
<dbReference type="GO" id="GO:0005634">
    <property type="term" value="C:nucleus"/>
    <property type="evidence" value="ECO:0007669"/>
    <property type="project" value="UniProtKB-SubCell"/>
</dbReference>
<gene>
    <name evidence="7" type="ORF">RchiOBHm_Chr3g0482191</name>
</gene>
<dbReference type="OrthoDB" id="1840387at2759"/>
<proteinExistence type="predicted"/>
<accession>A0A2P6RE48</accession>
<comment type="caution">
    <text evidence="7">The sequence shown here is derived from an EMBL/GenBank/DDBJ whole genome shotgun (WGS) entry which is preliminary data.</text>
</comment>
<evidence type="ECO:0000256" key="5">
    <source>
        <dbReference type="ARBA" id="ARBA00023242"/>
    </source>
</evidence>
<keyword evidence="2" id="KW-0805">Transcription regulation</keyword>
<dbReference type="STRING" id="74649.A0A2P6RE48"/>
<dbReference type="Proteomes" id="UP000238479">
    <property type="component" value="Chromosome 3"/>
</dbReference>
<evidence type="ECO:0000256" key="1">
    <source>
        <dbReference type="ARBA" id="ARBA00004123"/>
    </source>
</evidence>
<dbReference type="SMART" id="SM01019">
    <property type="entry name" value="B3"/>
    <property type="match status" value="2"/>
</dbReference>
<dbReference type="SUPFAM" id="SSF101936">
    <property type="entry name" value="DNA-binding pseudobarrel domain"/>
    <property type="match status" value="2"/>
</dbReference>
<comment type="subcellular location">
    <subcellularLocation>
        <location evidence="1">Nucleus</location>
    </subcellularLocation>
</comment>
<evidence type="ECO:0000256" key="3">
    <source>
        <dbReference type="ARBA" id="ARBA00023125"/>
    </source>
</evidence>
<dbReference type="AlphaFoldDB" id="A0A2P6RE48"/>
<dbReference type="InterPro" id="IPR050655">
    <property type="entry name" value="Plant_B3_domain"/>
</dbReference>
<dbReference type="EMBL" id="PDCK01000041">
    <property type="protein sequence ID" value="PRQ44709.1"/>
    <property type="molecule type" value="Genomic_DNA"/>
</dbReference>
<name>A0A2P6RE48_ROSCH</name>
<dbReference type="CDD" id="cd10017">
    <property type="entry name" value="B3_DNA"/>
    <property type="match status" value="2"/>
</dbReference>
<dbReference type="PANTHER" id="PTHR31920">
    <property type="entry name" value="B3 DOMAIN-CONTAINING"/>
    <property type="match status" value="1"/>
</dbReference>
<protein>
    <submittedName>
        <fullName evidence="7">Putative transcription factor B3-Domain family</fullName>
    </submittedName>
</protein>
<feature type="domain" description="TF-B3" evidence="6">
    <location>
        <begin position="149"/>
        <end position="242"/>
    </location>
</feature>
<keyword evidence="4" id="KW-0804">Transcription</keyword>
<keyword evidence="3" id="KW-0238">DNA-binding</keyword>
<evidence type="ECO:0000256" key="4">
    <source>
        <dbReference type="ARBA" id="ARBA00023163"/>
    </source>
</evidence>
<dbReference type="OMA" id="FHAGEDD"/>
<feature type="domain" description="TF-B3" evidence="6">
    <location>
        <begin position="6"/>
        <end position="99"/>
    </location>
</feature>
<evidence type="ECO:0000259" key="6">
    <source>
        <dbReference type="PROSITE" id="PS50863"/>
    </source>
</evidence>
<keyword evidence="5" id="KW-0539">Nucleus</keyword>
<dbReference type="Gene3D" id="2.40.330.10">
    <property type="entry name" value="DNA-binding pseudobarrel domain"/>
    <property type="match status" value="2"/>
</dbReference>
<dbReference type="InterPro" id="IPR015300">
    <property type="entry name" value="DNA-bd_pseudobarrel_sf"/>
</dbReference>
<dbReference type="Pfam" id="PF02362">
    <property type="entry name" value="B3"/>
    <property type="match status" value="2"/>
</dbReference>
<dbReference type="PROSITE" id="PS50863">
    <property type="entry name" value="B3"/>
    <property type="match status" value="2"/>
</dbReference>
<reference evidence="7 8" key="1">
    <citation type="journal article" date="2018" name="Nat. Genet.">
        <title>The Rosa genome provides new insights in the design of modern roses.</title>
        <authorList>
            <person name="Bendahmane M."/>
        </authorList>
    </citation>
    <scope>NUCLEOTIDE SEQUENCE [LARGE SCALE GENOMIC DNA]</scope>
    <source>
        <strain evidence="8">cv. Old Blush</strain>
    </source>
</reference>
<dbReference type="InterPro" id="IPR003340">
    <property type="entry name" value="B3_DNA-bd"/>
</dbReference>
<evidence type="ECO:0000313" key="8">
    <source>
        <dbReference type="Proteomes" id="UP000238479"/>
    </source>
</evidence>
<evidence type="ECO:0000313" key="7">
    <source>
        <dbReference type="EMBL" id="PRQ44709.1"/>
    </source>
</evidence>
<evidence type="ECO:0000256" key="2">
    <source>
        <dbReference type="ARBA" id="ARBA00023015"/>
    </source>
</evidence>
<dbReference type="Gramene" id="PRQ44709">
    <property type="protein sequence ID" value="PRQ44709"/>
    <property type="gene ID" value="RchiOBHm_Chr3g0482191"/>
</dbReference>
<keyword evidence="8" id="KW-1185">Reference proteome</keyword>